<organism evidence="1 2">
    <name type="scientific">Halorubrum trapanicum</name>
    <dbReference type="NCBI Taxonomy" id="29284"/>
    <lineage>
        <taxon>Archaea</taxon>
        <taxon>Methanobacteriati</taxon>
        <taxon>Methanobacteriota</taxon>
        <taxon>Stenosarchaea group</taxon>
        <taxon>Halobacteria</taxon>
        <taxon>Halobacteriales</taxon>
        <taxon>Haloferacaceae</taxon>
        <taxon>Halorubrum</taxon>
    </lineage>
</organism>
<gene>
    <name evidence="1" type="ORF">J2744_001682</name>
</gene>
<dbReference type="AlphaFoldDB" id="A0A8J7UMD2"/>
<name>A0A8J7UMD2_9EURY</name>
<comment type="caution">
    <text evidence="1">The sequence shown here is derived from an EMBL/GenBank/DDBJ whole genome shotgun (WGS) entry which is preliminary data.</text>
</comment>
<dbReference type="Proteomes" id="UP000770586">
    <property type="component" value="Unassembled WGS sequence"/>
</dbReference>
<keyword evidence="2" id="KW-1185">Reference proteome</keyword>
<dbReference type="OrthoDB" id="228552at2157"/>
<dbReference type="RefSeq" id="WP_209546578.1">
    <property type="nucleotide sequence ID" value="NZ_BAAADX010000002.1"/>
</dbReference>
<sequence>MRAREWAVAATSGDPTDYDVPALPTWRVERGEGGDVAFASADGDEPFIAAANPVRVRR</sequence>
<evidence type="ECO:0000313" key="1">
    <source>
        <dbReference type="EMBL" id="MBP1901999.1"/>
    </source>
</evidence>
<reference evidence="1 2" key="1">
    <citation type="submission" date="2021-03" db="EMBL/GenBank/DDBJ databases">
        <title>Genomic Encyclopedia of Type Strains, Phase IV (KMG-IV): sequencing the most valuable type-strain genomes for metagenomic binning, comparative biology and taxonomic classification.</title>
        <authorList>
            <person name="Goeker M."/>
        </authorList>
    </citation>
    <scope>NUCLEOTIDE SEQUENCE [LARGE SCALE GENOMIC DNA]</scope>
    <source>
        <strain evidence="1 2">DSM 12287</strain>
    </source>
</reference>
<evidence type="ECO:0000313" key="2">
    <source>
        <dbReference type="Proteomes" id="UP000770586"/>
    </source>
</evidence>
<dbReference type="EMBL" id="JAGGKE010000006">
    <property type="protein sequence ID" value="MBP1901999.1"/>
    <property type="molecule type" value="Genomic_DNA"/>
</dbReference>
<protein>
    <submittedName>
        <fullName evidence="1">Uncharacterized protein</fullName>
    </submittedName>
</protein>
<proteinExistence type="predicted"/>
<accession>A0A8J7UMD2</accession>